<dbReference type="AlphaFoldDB" id="A0A974HA33"/>
<organism evidence="1 2">
    <name type="scientific">Xenopus laevis</name>
    <name type="common">African clawed frog</name>
    <dbReference type="NCBI Taxonomy" id="8355"/>
    <lineage>
        <taxon>Eukaryota</taxon>
        <taxon>Metazoa</taxon>
        <taxon>Chordata</taxon>
        <taxon>Craniata</taxon>
        <taxon>Vertebrata</taxon>
        <taxon>Euteleostomi</taxon>
        <taxon>Amphibia</taxon>
        <taxon>Batrachia</taxon>
        <taxon>Anura</taxon>
        <taxon>Pipoidea</taxon>
        <taxon>Pipidae</taxon>
        <taxon>Xenopodinae</taxon>
        <taxon>Xenopus</taxon>
        <taxon>Xenopus</taxon>
    </lineage>
</organism>
<dbReference type="Proteomes" id="UP000694892">
    <property type="component" value="Chromosome 7S"/>
</dbReference>
<proteinExistence type="predicted"/>
<evidence type="ECO:0000313" key="1">
    <source>
        <dbReference type="EMBL" id="OCT69931.1"/>
    </source>
</evidence>
<gene>
    <name evidence="1" type="ORF">XELAEV_18036858mg</name>
</gene>
<dbReference type="EMBL" id="CM004479">
    <property type="protein sequence ID" value="OCT69931.1"/>
    <property type="molecule type" value="Genomic_DNA"/>
</dbReference>
<accession>A0A974HA33</accession>
<name>A0A974HA33_XENLA</name>
<reference evidence="2" key="1">
    <citation type="journal article" date="2016" name="Nature">
        <title>Genome evolution in the allotetraploid frog Xenopus laevis.</title>
        <authorList>
            <person name="Session A.M."/>
            <person name="Uno Y."/>
            <person name="Kwon T."/>
            <person name="Chapman J.A."/>
            <person name="Toyoda A."/>
            <person name="Takahashi S."/>
            <person name="Fukui A."/>
            <person name="Hikosaka A."/>
            <person name="Suzuki A."/>
            <person name="Kondo M."/>
            <person name="van Heeringen S.J."/>
            <person name="Quigley I."/>
            <person name="Heinz S."/>
            <person name="Ogino H."/>
            <person name="Ochi H."/>
            <person name="Hellsten U."/>
            <person name="Lyons J.B."/>
            <person name="Simakov O."/>
            <person name="Putnam N."/>
            <person name="Stites J."/>
            <person name="Kuroki Y."/>
            <person name="Tanaka T."/>
            <person name="Michiue T."/>
            <person name="Watanabe M."/>
            <person name="Bogdanovic O."/>
            <person name="Lister R."/>
            <person name="Georgiou G."/>
            <person name="Paranjpe S.S."/>
            <person name="van Kruijsbergen I."/>
            <person name="Shu S."/>
            <person name="Carlson J."/>
            <person name="Kinoshita T."/>
            <person name="Ohta Y."/>
            <person name="Mawaribuchi S."/>
            <person name="Jenkins J."/>
            <person name="Grimwood J."/>
            <person name="Schmutz J."/>
            <person name="Mitros T."/>
            <person name="Mozaffari S.V."/>
            <person name="Suzuki Y."/>
            <person name="Haramoto Y."/>
            <person name="Yamamoto T.S."/>
            <person name="Takagi C."/>
            <person name="Heald R."/>
            <person name="Miller K."/>
            <person name="Haudenschild C."/>
            <person name="Kitzman J."/>
            <person name="Nakayama T."/>
            <person name="Izutsu Y."/>
            <person name="Robert J."/>
            <person name="Fortriede J."/>
            <person name="Burns K."/>
            <person name="Lotay V."/>
            <person name="Karimi K."/>
            <person name="Yasuoka Y."/>
            <person name="Dichmann D.S."/>
            <person name="Flajnik M.F."/>
            <person name="Houston D.W."/>
            <person name="Shendure J."/>
            <person name="DuPasquier L."/>
            <person name="Vize P.D."/>
            <person name="Zorn A.M."/>
            <person name="Ito M."/>
            <person name="Marcotte E.M."/>
            <person name="Wallingford J.B."/>
            <person name="Ito Y."/>
            <person name="Asashima M."/>
            <person name="Ueno N."/>
            <person name="Matsuda Y."/>
            <person name="Veenstra G.J."/>
            <person name="Fujiyama A."/>
            <person name="Harland R.M."/>
            <person name="Taira M."/>
            <person name="Rokhsar D.S."/>
        </authorList>
    </citation>
    <scope>NUCLEOTIDE SEQUENCE [LARGE SCALE GENOMIC DNA]</scope>
    <source>
        <strain evidence="2">J</strain>
    </source>
</reference>
<sequence length="60" mass="7064">MPTNQCLFFLMVTFLSKCIKVNWLFFLLCEFSAANFHRSIAKKIHTWQNSEFRCESVAGE</sequence>
<evidence type="ECO:0000313" key="2">
    <source>
        <dbReference type="Proteomes" id="UP000694892"/>
    </source>
</evidence>
<protein>
    <submittedName>
        <fullName evidence="1">Uncharacterized protein</fullName>
    </submittedName>
</protein>